<evidence type="ECO:0000313" key="1">
    <source>
        <dbReference type="EMBL" id="BBC79631.1"/>
    </source>
</evidence>
<evidence type="ECO:0000313" key="2">
    <source>
        <dbReference type="Proteomes" id="UP000270034"/>
    </source>
</evidence>
<sequence length="55" mass="6282">MTVVKTPVLNAEALAFHLLHTAFHKTLTLILFLLQNKDTPQCYPKLYTAQNIPLF</sequence>
<organism evidence="1 2">
    <name type="scientific">Acetobacter orientalis</name>
    <dbReference type="NCBI Taxonomy" id="146474"/>
    <lineage>
        <taxon>Bacteria</taxon>
        <taxon>Pseudomonadati</taxon>
        <taxon>Pseudomonadota</taxon>
        <taxon>Alphaproteobacteria</taxon>
        <taxon>Acetobacterales</taxon>
        <taxon>Acetobacteraceae</taxon>
        <taxon>Acetobacter</taxon>
    </lineage>
</organism>
<dbReference type="KEGG" id="aot:AcetOri_orf01924"/>
<name>A0A2Z5ZGB3_9PROT</name>
<protein>
    <submittedName>
        <fullName evidence="1">Uncharacterized protein</fullName>
    </submittedName>
</protein>
<proteinExistence type="predicted"/>
<dbReference type="EMBL" id="AP018515">
    <property type="protein sequence ID" value="BBC79631.1"/>
    <property type="molecule type" value="Genomic_DNA"/>
</dbReference>
<dbReference type="Proteomes" id="UP000270034">
    <property type="component" value="Chromosome"/>
</dbReference>
<gene>
    <name evidence="1" type="ORF">AcetOrient_orf01924</name>
</gene>
<dbReference type="AlphaFoldDB" id="A0A2Z5ZGB3"/>
<reference evidence="1 2" key="1">
    <citation type="submission" date="2018-02" db="EMBL/GenBank/DDBJ databases">
        <title>Acetobacter orientalis genome.</title>
        <authorList>
            <person name="Nakashima N."/>
            <person name="Tamura T."/>
        </authorList>
    </citation>
    <scope>NUCLEOTIDE SEQUENCE [LARGE SCALE GENOMIC DNA]</scope>
    <source>
        <strain evidence="1 2">FAN1</strain>
    </source>
</reference>
<accession>A0A2Z5ZGB3</accession>